<dbReference type="PANTHER" id="PTHR42951:SF17">
    <property type="entry name" value="METALLO-BETA-LACTAMASE DOMAIN-CONTAINING PROTEIN"/>
    <property type="match status" value="1"/>
</dbReference>
<dbReference type="NCBIfam" id="NF033105">
    <property type="entry name" value="bla_subclass_B3"/>
    <property type="match status" value="1"/>
</dbReference>
<dbReference type="Pfam" id="PF00753">
    <property type="entry name" value="Lactamase_B"/>
    <property type="match status" value="1"/>
</dbReference>
<proteinExistence type="predicted"/>
<dbReference type="PANTHER" id="PTHR42951">
    <property type="entry name" value="METALLO-BETA-LACTAMASE DOMAIN-CONTAINING"/>
    <property type="match status" value="1"/>
</dbReference>
<dbReference type="EMBL" id="BMJB01000001">
    <property type="protein sequence ID" value="GGA62230.1"/>
    <property type="molecule type" value="Genomic_DNA"/>
</dbReference>
<evidence type="ECO:0000313" key="3">
    <source>
        <dbReference type="EMBL" id="GGA62230.1"/>
    </source>
</evidence>
<evidence type="ECO:0000259" key="2">
    <source>
        <dbReference type="SMART" id="SM00849"/>
    </source>
</evidence>
<feature type="chain" id="PRO_5038010326" evidence="1">
    <location>
        <begin position="22"/>
        <end position="288"/>
    </location>
</feature>
<dbReference type="AlphaFoldDB" id="A0A916RMT1"/>
<feature type="domain" description="Metallo-beta-lactamase" evidence="2">
    <location>
        <begin position="47"/>
        <end position="238"/>
    </location>
</feature>
<evidence type="ECO:0000256" key="1">
    <source>
        <dbReference type="SAM" id="SignalP"/>
    </source>
</evidence>
<evidence type="ECO:0000313" key="4">
    <source>
        <dbReference type="Proteomes" id="UP000648801"/>
    </source>
</evidence>
<protein>
    <submittedName>
        <fullName evidence="3">Subclass B3 metallo-beta-lactamase BJP-1</fullName>
    </submittedName>
</protein>
<organism evidence="3 4">
    <name type="scientific">Edaphobacter acidisoli</name>
    <dbReference type="NCBI Taxonomy" id="2040573"/>
    <lineage>
        <taxon>Bacteria</taxon>
        <taxon>Pseudomonadati</taxon>
        <taxon>Acidobacteriota</taxon>
        <taxon>Terriglobia</taxon>
        <taxon>Terriglobales</taxon>
        <taxon>Acidobacteriaceae</taxon>
        <taxon>Edaphobacter</taxon>
    </lineage>
</organism>
<dbReference type="InterPro" id="IPR001279">
    <property type="entry name" value="Metallo-B-lactamas"/>
</dbReference>
<dbReference type="Proteomes" id="UP000648801">
    <property type="component" value="Unassembled WGS sequence"/>
</dbReference>
<dbReference type="InterPro" id="IPR050855">
    <property type="entry name" value="NDM-1-like"/>
</dbReference>
<reference evidence="3" key="1">
    <citation type="journal article" date="2014" name="Int. J. Syst. Evol. Microbiol.">
        <title>Complete genome sequence of Corynebacterium casei LMG S-19264T (=DSM 44701T), isolated from a smear-ripened cheese.</title>
        <authorList>
            <consortium name="US DOE Joint Genome Institute (JGI-PGF)"/>
            <person name="Walter F."/>
            <person name="Albersmeier A."/>
            <person name="Kalinowski J."/>
            <person name="Ruckert C."/>
        </authorList>
    </citation>
    <scope>NUCLEOTIDE SEQUENCE</scope>
    <source>
        <strain evidence="3">CGMCC 1.15447</strain>
    </source>
</reference>
<keyword evidence="4" id="KW-1185">Reference proteome</keyword>
<sequence>MLFRALILACTTLLFTSGAAAQNNPDWYAPQKPFHIAGNLYYVGSRDLASYLITTPQGDILINSNFERSVPQIRKSVEELGFHFSDIKILLISHAHIDHAAGSSAIKKLTGAQYMVMDADVPVIESGGRNDFAYAHSADMHFPPTKVDRILHDGSQVRLGGTVLVAHLTPGHTKGCTTWTMKVTESGKTYNVVIIGSPNINPGYKLVNNKQYPQIAQDYEKTFRVLKSLPCDIFLGAHGSYFDLQEKLPRMKPGAPNPFIDPEGYKTYVAQHEEMFQKELAKQTRQKT</sequence>
<reference evidence="3" key="2">
    <citation type="submission" date="2020-09" db="EMBL/GenBank/DDBJ databases">
        <authorList>
            <person name="Sun Q."/>
            <person name="Zhou Y."/>
        </authorList>
    </citation>
    <scope>NUCLEOTIDE SEQUENCE</scope>
    <source>
        <strain evidence="3">CGMCC 1.15447</strain>
    </source>
</reference>
<accession>A0A916RMT1</accession>
<feature type="signal peptide" evidence="1">
    <location>
        <begin position="1"/>
        <end position="21"/>
    </location>
</feature>
<dbReference type="NCBIfam" id="NF012229">
    <property type="entry name" value="bla_class_B_core"/>
    <property type="match status" value="1"/>
</dbReference>
<dbReference type="SMART" id="SM00849">
    <property type="entry name" value="Lactamase_B"/>
    <property type="match status" value="1"/>
</dbReference>
<dbReference type="SUPFAM" id="SSF56281">
    <property type="entry name" value="Metallo-hydrolase/oxidoreductase"/>
    <property type="match status" value="1"/>
</dbReference>
<dbReference type="Gene3D" id="3.60.15.10">
    <property type="entry name" value="Ribonuclease Z/Hydroxyacylglutathione hydrolase-like"/>
    <property type="match status" value="1"/>
</dbReference>
<comment type="caution">
    <text evidence="3">The sequence shown here is derived from an EMBL/GenBank/DDBJ whole genome shotgun (WGS) entry which is preliminary data.</text>
</comment>
<keyword evidence="1" id="KW-0732">Signal</keyword>
<name>A0A916RMT1_9BACT</name>
<dbReference type="InterPro" id="IPR036866">
    <property type="entry name" value="RibonucZ/Hydroxyglut_hydro"/>
</dbReference>
<gene>
    <name evidence="3" type="ORF">GCM10011507_12190</name>
</gene>
<dbReference type="RefSeq" id="WP_188758360.1">
    <property type="nucleotide sequence ID" value="NZ_BMJB01000001.1"/>
</dbReference>